<reference evidence="7" key="1">
    <citation type="journal article" date="2022" name="Environ. Microbiol.">
        <title>Geoalkalibacter halelectricus SAP #1 sp. nov. possessing extracellular electron transfer and mineral#reducing capabilities from a haloalkaline environment.</title>
        <authorList>
            <person name="Yadav S."/>
            <person name="Singh R."/>
            <person name="Sundharam S.S."/>
            <person name="Chaudhary S."/>
            <person name="Krishnamurthi S."/>
            <person name="Patil S.A."/>
        </authorList>
    </citation>
    <scope>NUCLEOTIDE SEQUENCE</scope>
    <source>
        <strain evidence="7">SAP-1</strain>
    </source>
</reference>
<dbReference type="NCBIfam" id="TIGR00254">
    <property type="entry name" value="GGDEF"/>
    <property type="match status" value="1"/>
</dbReference>
<dbReference type="SMART" id="SM00304">
    <property type="entry name" value="HAMP"/>
    <property type="match status" value="1"/>
</dbReference>
<sequence length="832" mass="93969">MKIRIILSLSLLFAIYLFGIFVSLDNVSRTTTGLNHLLNLHKVEELRSSLVQRVMRVNFDLYTYHTPYAAGLDRIVANVESLDHLARTCNSCHHAPETEADLDHIVFLVDDFKRALSFYITTSADQERVERLKAEASEIGEILLLQAEVMAQEASRGVERISAVAFADIERSKNLLYSLVFSSGLFGLLIAVHLTRSITRPIRELVTATRRIADGDLDYRMQENFREEFGELARRFNAMSASLKTSYTKLEAEIAERRQAELALRESEERYVLAARGANDGLWDWDLHNNSIYLSPRWKAMLGYQPEEIGEDPQEWFDLVHPEDRQGLEAKIGFHLENILPHIENEQRLRHRDGGWRWMLTRGVAVRDEQGRPYRLAGSQTDITERKRTEEQLVHDAFHDALTGLPNRALFANRVEHAIQTAQRRKGFLFAVLFLDLDRFKFINDSLGHFMGDQLLIAVGKRLGGYIRPSDTVARLGGDEFAVLLEDIHDADEAVAVARRIQKDLPEPIEIGGHEVFTSASIGIALSSRGYTRPDQMLRDADLAMYHAKARGKARFEIFDASMHDHTLEQLQLENDLRRAVERQEFCLFYQPVIDLARDRLVGFEALIRWAHPTRGLILPARFIPMAEDTALLPPIGRWVLREACRSLAKWRKISAPGSAPTVSVNLASCEFTPGLVEYIRELLAEFQLPAAGLRLEITERTIMGNPESAAALLDELKSLGLGLQIDDFGTGYSSLGYLPQFPIDTLKIDRSFVAGIDGNRENYEIVRTIIALATNLKMSVVGEGVETQAELDTLRELACGQVQGNVFYPPLEAQAAEALLFEHRDALARSS</sequence>
<dbReference type="SMART" id="SM00052">
    <property type="entry name" value="EAL"/>
    <property type="match status" value="1"/>
</dbReference>
<dbReference type="Gene3D" id="3.30.70.270">
    <property type="match status" value="1"/>
</dbReference>
<accession>A0ABY5ZI82</accession>
<dbReference type="CDD" id="cd01948">
    <property type="entry name" value="EAL"/>
    <property type="match status" value="1"/>
</dbReference>
<dbReference type="PROSITE" id="PS50887">
    <property type="entry name" value="GGDEF"/>
    <property type="match status" value="1"/>
</dbReference>
<dbReference type="CDD" id="cd01949">
    <property type="entry name" value="GGDEF"/>
    <property type="match status" value="1"/>
</dbReference>
<dbReference type="Pfam" id="PF00563">
    <property type="entry name" value="EAL"/>
    <property type="match status" value="1"/>
</dbReference>
<dbReference type="InterPro" id="IPR000160">
    <property type="entry name" value="GGDEF_dom"/>
</dbReference>
<keyword evidence="8" id="KW-1185">Reference proteome</keyword>
<dbReference type="Gene3D" id="3.30.450.20">
    <property type="entry name" value="PAS domain"/>
    <property type="match status" value="1"/>
</dbReference>
<evidence type="ECO:0000259" key="2">
    <source>
        <dbReference type="PROSITE" id="PS50112"/>
    </source>
</evidence>
<keyword evidence="1" id="KW-1133">Transmembrane helix</keyword>
<dbReference type="SMART" id="SM00086">
    <property type="entry name" value="PAC"/>
    <property type="match status" value="1"/>
</dbReference>
<dbReference type="InterPro" id="IPR000014">
    <property type="entry name" value="PAS"/>
</dbReference>
<dbReference type="SUPFAM" id="SSF55073">
    <property type="entry name" value="Nucleotide cyclase"/>
    <property type="match status" value="1"/>
</dbReference>
<keyword evidence="1" id="KW-0472">Membrane</keyword>
<evidence type="ECO:0000259" key="6">
    <source>
        <dbReference type="PROSITE" id="PS50887"/>
    </source>
</evidence>
<dbReference type="InterPro" id="IPR001633">
    <property type="entry name" value="EAL_dom"/>
</dbReference>
<protein>
    <submittedName>
        <fullName evidence="7">EAL domain-containing protein</fullName>
    </submittedName>
</protein>
<feature type="domain" description="EAL" evidence="4">
    <location>
        <begin position="570"/>
        <end position="825"/>
    </location>
</feature>
<dbReference type="SUPFAM" id="SSF55785">
    <property type="entry name" value="PYP-like sensor domain (PAS domain)"/>
    <property type="match status" value="1"/>
</dbReference>
<dbReference type="InterPro" id="IPR043128">
    <property type="entry name" value="Rev_trsase/Diguanyl_cyclase"/>
</dbReference>
<dbReference type="Pfam" id="PF00672">
    <property type="entry name" value="HAMP"/>
    <property type="match status" value="1"/>
</dbReference>
<dbReference type="Gene3D" id="6.10.340.10">
    <property type="match status" value="1"/>
</dbReference>
<dbReference type="PROSITE" id="PS50113">
    <property type="entry name" value="PAC"/>
    <property type="match status" value="1"/>
</dbReference>
<dbReference type="InterPro" id="IPR000700">
    <property type="entry name" value="PAS-assoc_C"/>
</dbReference>
<evidence type="ECO:0000313" key="8">
    <source>
        <dbReference type="Proteomes" id="UP001060414"/>
    </source>
</evidence>
<evidence type="ECO:0000259" key="5">
    <source>
        <dbReference type="PROSITE" id="PS50885"/>
    </source>
</evidence>
<dbReference type="PANTHER" id="PTHR44757">
    <property type="entry name" value="DIGUANYLATE CYCLASE DGCP"/>
    <property type="match status" value="1"/>
</dbReference>
<evidence type="ECO:0000313" key="7">
    <source>
        <dbReference type="EMBL" id="UWZ78857.1"/>
    </source>
</evidence>
<organism evidence="7 8">
    <name type="scientific">Geoalkalibacter halelectricus</name>
    <dbReference type="NCBI Taxonomy" id="2847045"/>
    <lineage>
        <taxon>Bacteria</taxon>
        <taxon>Pseudomonadati</taxon>
        <taxon>Thermodesulfobacteriota</taxon>
        <taxon>Desulfuromonadia</taxon>
        <taxon>Desulfuromonadales</taxon>
        <taxon>Geoalkalibacteraceae</taxon>
        <taxon>Geoalkalibacter</taxon>
    </lineage>
</organism>
<dbReference type="InterPro" id="IPR013655">
    <property type="entry name" value="PAS_fold_3"/>
</dbReference>
<name>A0ABY5ZI82_9BACT</name>
<dbReference type="SUPFAM" id="SSF158472">
    <property type="entry name" value="HAMP domain-like"/>
    <property type="match status" value="1"/>
</dbReference>
<dbReference type="RefSeq" id="WP_260747217.1">
    <property type="nucleotide sequence ID" value="NZ_CP092109.1"/>
</dbReference>
<dbReference type="InterPro" id="IPR001610">
    <property type="entry name" value="PAC"/>
</dbReference>
<dbReference type="PROSITE" id="PS50112">
    <property type="entry name" value="PAS"/>
    <property type="match status" value="1"/>
</dbReference>
<dbReference type="CDD" id="cd00130">
    <property type="entry name" value="PAS"/>
    <property type="match status" value="1"/>
</dbReference>
<evidence type="ECO:0000259" key="4">
    <source>
        <dbReference type="PROSITE" id="PS50883"/>
    </source>
</evidence>
<dbReference type="InterPro" id="IPR035965">
    <property type="entry name" value="PAS-like_dom_sf"/>
</dbReference>
<dbReference type="Proteomes" id="UP001060414">
    <property type="component" value="Chromosome"/>
</dbReference>
<dbReference type="InterPro" id="IPR003660">
    <property type="entry name" value="HAMP_dom"/>
</dbReference>
<feature type="transmembrane region" description="Helical" evidence="1">
    <location>
        <begin position="175"/>
        <end position="194"/>
    </location>
</feature>
<dbReference type="SMART" id="SM00091">
    <property type="entry name" value="PAS"/>
    <property type="match status" value="1"/>
</dbReference>
<dbReference type="CDD" id="cd06225">
    <property type="entry name" value="HAMP"/>
    <property type="match status" value="1"/>
</dbReference>
<dbReference type="Pfam" id="PF00990">
    <property type="entry name" value="GGDEF"/>
    <property type="match status" value="1"/>
</dbReference>
<gene>
    <name evidence="7" type="ORF">L9S41_14380</name>
</gene>
<dbReference type="Gene3D" id="3.20.20.450">
    <property type="entry name" value="EAL domain"/>
    <property type="match status" value="1"/>
</dbReference>
<dbReference type="NCBIfam" id="TIGR00229">
    <property type="entry name" value="sensory_box"/>
    <property type="match status" value="1"/>
</dbReference>
<dbReference type="InterPro" id="IPR052155">
    <property type="entry name" value="Biofilm_reg_signaling"/>
</dbReference>
<keyword evidence="1" id="KW-0812">Transmembrane</keyword>
<feature type="domain" description="GGDEF" evidence="6">
    <location>
        <begin position="428"/>
        <end position="561"/>
    </location>
</feature>
<evidence type="ECO:0000256" key="1">
    <source>
        <dbReference type="SAM" id="Phobius"/>
    </source>
</evidence>
<dbReference type="InterPro" id="IPR035919">
    <property type="entry name" value="EAL_sf"/>
</dbReference>
<dbReference type="PANTHER" id="PTHR44757:SF2">
    <property type="entry name" value="BIOFILM ARCHITECTURE MAINTENANCE PROTEIN MBAA"/>
    <property type="match status" value="1"/>
</dbReference>
<dbReference type="SMART" id="SM00267">
    <property type="entry name" value="GGDEF"/>
    <property type="match status" value="1"/>
</dbReference>
<dbReference type="EMBL" id="CP092109">
    <property type="protein sequence ID" value="UWZ78857.1"/>
    <property type="molecule type" value="Genomic_DNA"/>
</dbReference>
<dbReference type="PROSITE" id="PS50885">
    <property type="entry name" value="HAMP"/>
    <property type="match status" value="1"/>
</dbReference>
<feature type="transmembrane region" description="Helical" evidence="1">
    <location>
        <begin position="6"/>
        <end position="24"/>
    </location>
</feature>
<dbReference type="SUPFAM" id="SSF141868">
    <property type="entry name" value="EAL domain-like"/>
    <property type="match status" value="1"/>
</dbReference>
<dbReference type="Pfam" id="PF08447">
    <property type="entry name" value="PAS_3"/>
    <property type="match status" value="1"/>
</dbReference>
<dbReference type="InterPro" id="IPR029787">
    <property type="entry name" value="Nucleotide_cyclase"/>
</dbReference>
<feature type="domain" description="PAS" evidence="2">
    <location>
        <begin position="267"/>
        <end position="339"/>
    </location>
</feature>
<proteinExistence type="predicted"/>
<evidence type="ECO:0000259" key="3">
    <source>
        <dbReference type="PROSITE" id="PS50113"/>
    </source>
</evidence>
<dbReference type="PROSITE" id="PS50883">
    <property type="entry name" value="EAL"/>
    <property type="match status" value="1"/>
</dbReference>
<feature type="domain" description="PAC" evidence="3">
    <location>
        <begin position="343"/>
        <end position="395"/>
    </location>
</feature>
<feature type="domain" description="HAMP" evidence="5">
    <location>
        <begin position="196"/>
        <end position="248"/>
    </location>
</feature>